<feature type="domain" description="HTH marR-type" evidence="1">
    <location>
        <begin position="1"/>
        <end position="138"/>
    </location>
</feature>
<organism evidence="2 3">
    <name type="scientific">Paractinoplanes aksuensis</name>
    <dbReference type="NCBI Taxonomy" id="2939490"/>
    <lineage>
        <taxon>Bacteria</taxon>
        <taxon>Bacillati</taxon>
        <taxon>Actinomycetota</taxon>
        <taxon>Actinomycetes</taxon>
        <taxon>Micromonosporales</taxon>
        <taxon>Micromonosporaceae</taxon>
        <taxon>Paractinoplanes</taxon>
    </lineage>
</organism>
<name>A0ABT1DGX6_9ACTN</name>
<dbReference type="InterPro" id="IPR039422">
    <property type="entry name" value="MarR/SlyA-like"/>
</dbReference>
<dbReference type="PROSITE" id="PS50995">
    <property type="entry name" value="HTH_MARR_2"/>
    <property type="match status" value="1"/>
</dbReference>
<dbReference type="PANTHER" id="PTHR33164:SF43">
    <property type="entry name" value="HTH-TYPE TRANSCRIPTIONAL REPRESSOR YETL"/>
    <property type="match status" value="1"/>
</dbReference>
<evidence type="ECO:0000313" key="2">
    <source>
        <dbReference type="EMBL" id="MCO8270077.1"/>
    </source>
</evidence>
<dbReference type="InterPro" id="IPR036388">
    <property type="entry name" value="WH-like_DNA-bd_sf"/>
</dbReference>
<dbReference type="Pfam" id="PF12802">
    <property type="entry name" value="MarR_2"/>
    <property type="match status" value="1"/>
</dbReference>
<dbReference type="SUPFAM" id="SSF46785">
    <property type="entry name" value="Winged helix' DNA-binding domain"/>
    <property type="match status" value="1"/>
</dbReference>
<proteinExistence type="predicted"/>
<dbReference type="EMBL" id="JAMYJR010000003">
    <property type="protein sequence ID" value="MCO8270077.1"/>
    <property type="molecule type" value="Genomic_DNA"/>
</dbReference>
<accession>A0ABT1DGX6</accession>
<evidence type="ECO:0000313" key="3">
    <source>
        <dbReference type="Proteomes" id="UP001523369"/>
    </source>
</evidence>
<dbReference type="RefSeq" id="WP_253236209.1">
    <property type="nucleotide sequence ID" value="NZ_JAMYJR010000003.1"/>
</dbReference>
<dbReference type="Proteomes" id="UP001523369">
    <property type="component" value="Unassembled WGS sequence"/>
</dbReference>
<dbReference type="SMART" id="SM00347">
    <property type="entry name" value="HTH_MARR"/>
    <property type="match status" value="1"/>
</dbReference>
<dbReference type="Gene3D" id="1.10.10.10">
    <property type="entry name" value="Winged helix-like DNA-binding domain superfamily/Winged helix DNA-binding domain"/>
    <property type="match status" value="1"/>
</dbReference>
<comment type="caution">
    <text evidence="2">The sequence shown here is derived from an EMBL/GenBank/DDBJ whole genome shotgun (WGS) entry which is preliminary data.</text>
</comment>
<reference evidence="2 3" key="1">
    <citation type="submission" date="2022-06" db="EMBL/GenBank/DDBJ databases">
        <title>New Species of the Genus Actinoplanes, ActinopZanes ferrugineus.</title>
        <authorList>
            <person name="Ding P."/>
        </authorList>
    </citation>
    <scope>NUCLEOTIDE SEQUENCE [LARGE SCALE GENOMIC DNA]</scope>
    <source>
        <strain evidence="2 3">TRM88003</strain>
    </source>
</reference>
<dbReference type="PANTHER" id="PTHR33164">
    <property type="entry name" value="TRANSCRIPTIONAL REGULATOR, MARR FAMILY"/>
    <property type="match status" value="1"/>
</dbReference>
<dbReference type="InterPro" id="IPR000835">
    <property type="entry name" value="HTH_MarR-typ"/>
</dbReference>
<keyword evidence="3" id="KW-1185">Reference proteome</keyword>
<dbReference type="InterPro" id="IPR036390">
    <property type="entry name" value="WH_DNA-bd_sf"/>
</dbReference>
<dbReference type="PRINTS" id="PR00598">
    <property type="entry name" value="HTHMARR"/>
</dbReference>
<evidence type="ECO:0000259" key="1">
    <source>
        <dbReference type="PROSITE" id="PS50995"/>
    </source>
</evidence>
<protein>
    <submittedName>
        <fullName evidence="2">MarR family winged helix-turn-helix transcriptional regulator</fullName>
    </submittedName>
</protein>
<gene>
    <name evidence="2" type="ORF">M1L60_05660</name>
</gene>
<sequence length="146" mass="16262">MTARVWWLNDLIRLEILLWEHVDVRLKREHGLPLSSYETLLVVAGGGEIRIGDLARELRITVGGASKLADRVRAAGLIERTADPDDRRASLIGLTSLGRERLAAATVTYDAAVAEKLDGVLNETEQRSMHEMVRRLLAENAQRSHS</sequence>